<organism evidence="9 10">
    <name type="scientific">Leptotrombidium deliense</name>
    <dbReference type="NCBI Taxonomy" id="299467"/>
    <lineage>
        <taxon>Eukaryota</taxon>
        <taxon>Metazoa</taxon>
        <taxon>Ecdysozoa</taxon>
        <taxon>Arthropoda</taxon>
        <taxon>Chelicerata</taxon>
        <taxon>Arachnida</taxon>
        <taxon>Acari</taxon>
        <taxon>Acariformes</taxon>
        <taxon>Trombidiformes</taxon>
        <taxon>Prostigmata</taxon>
        <taxon>Anystina</taxon>
        <taxon>Parasitengona</taxon>
        <taxon>Trombiculoidea</taxon>
        <taxon>Trombiculidae</taxon>
        <taxon>Leptotrombidium</taxon>
    </lineage>
</organism>
<evidence type="ECO:0000256" key="1">
    <source>
        <dbReference type="ARBA" id="ARBA00004123"/>
    </source>
</evidence>
<dbReference type="Pfam" id="PF05236">
    <property type="entry name" value="TAF4"/>
    <property type="match status" value="1"/>
</dbReference>
<feature type="compositionally biased region" description="Low complexity" evidence="7">
    <location>
        <begin position="33"/>
        <end position="60"/>
    </location>
</feature>
<comment type="similarity">
    <text evidence="2">Belongs to the TAF4 family.</text>
</comment>
<dbReference type="InterPro" id="IPR009072">
    <property type="entry name" value="Histone-fold"/>
</dbReference>
<dbReference type="CDD" id="cd08045">
    <property type="entry name" value="HFD_TAF4"/>
    <property type="match status" value="1"/>
</dbReference>
<dbReference type="GO" id="GO:0003677">
    <property type="term" value="F:DNA binding"/>
    <property type="evidence" value="ECO:0007669"/>
    <property type="project" value="TreeGrafter"/>
</dbReference>
<keyword evidence="6" id="KW-0175">Coiled coil</keyword>
<protein>
    <submittedName>
        <fullName evidence="9">Transcription initiation factor TFII-D subunit 4B-like protein</fullName>
    </submittedName>
</protein>
<dbReference type="Gene3D" id="1.10.20.10">
    <property type="entry name" value="Histone, subunit A"/>
    <property type="match status" value="1"/>
</dbReference>
<dbReference type="FunFam" id="1.10.20.10:FF:000015">
    <property type="entry name" value="Transcription initiation factor TFIID subunit 4B"/>
    <property type="match status" value="1"/>
</dbReference>
<dbReference type="Proteomes" id="UP000288716">
    <property type="component" value="Unassembled WGS sequence"/>
</dbReference>
<evidence type="ECO:0000256" key="4">
    <source>
        <dbReference type="ARBA" id="ARBA00023163"/>
    </source>
</evidence>
<dbReference type="GO" id="GO:0016251">
    <property type="term" value="F:RNA polymerase II general transcription initiation factor activity"/>
    <property type="evidence" value="ECO:0007669"/>
    <property type="project" value="TreeGrafter"/>
</dbReference>
<dbReference type="PANTHER" id="PTHR15138">
    <property type="entry name" value="TRANSCRIPTION INITIATION FACTOR TFIID SUBUNIT 4"/>
    <property type="match status" value="1"/>
</dbReference>
<dbReference type="GO" id="GO:0005669">
    <property type="term" value="C:transcription factor TFIID complex"/>
    <property type="evidence" value="ECO:0007669"/>
    <property type="project" value="InterPro"/>
</dbReference>
<evidence type="ECO:0000313" key="10">
    <source>
        <dbReference type="Proteomes" id="UP000288716"/>
    </source>
</evidence>
<evidence type="ECO:0000256" key="3">
    <source>
        <dbReference type="ARBA" id="ARBA00023015"/>
    </source>
</evidence>
<dbReference type="InterPro" id="IPR045144">
    <property type="entry name" value="TAF4"/>
</dbReference>
<sequence length="262" mass="29097">APTIRFLTPPGLAAHLAQGTAVLTAPRPQSSISTLSAATPTLLTSKLPTTPTPVTKFKSTAAKSRSPASSKDKEKKSFSSGLRDDDDINDVAAMGGVNLVEESQRILATNAEFVGAQIRSCKDENFLFTNPLQSRLNEIASKFGLEEVSSDVVSLVSHAAQERLKNLVEKLGTIAEHRIENIKNDPRYEVTQDVRGQVKFLEELDRIEKKRHEEQEREILLRAAKSRSKLEDPEQLKLKQKAKEMQRAELEEVRQREANETA</sequence>
<dbReference type="GO" id="GO:0046982">
    <property type="term" value="F:protein heterodimerization activity"/>
    <property type="evidence" value="ECO:0007669"/>
    <property type="project" value="InterPro"/>
</dbReference>
<gene>
    <name evidence="9" type="ORF">B4U80_08934</name>
</gene>
<keyword evidence="3" id="KW-0805">Transcription regulation</keyword>
<keyword evidence="9" id="KW-0396">Initiation factor</keyword>
<feature type="coiled-coil region" evidence="6">
    <location>
        <begin position="197"/>
        <end position="260"/>
    </location>
</feature>
<keyword evidence="4" id="KW-0804">Transcription</keyword>
<dbReference type="VEuPathDB" id="VectorBase:LDEU012743"/>
<evidence type="ECO:0000256" key="5">
    <source>
        <dbReference type="ARBA" id="ARBA00023242"/>
    </source>
</evidence>
<keyword evidence="10" id="KW-1185">Reference proteome</keyword>
<dbReference type="EMBL" id="NCKV01027885">
    <property type="protein sequence ID" value="RWS19297.1"/>
    <property type="molecule type" value="Genomic_DNA"/>
</dbReference>
<feature type="domain" description="Transcription initiation factor TFIID component TAF4 C-terminal" evidence="8">
    <location>
        <begin position="88"/>
        <end position="262"/>
    </location>
</feature>
<evidence type="ECO:0000259" key="8">
    <source>
        <dbReference type="Pfam" id="PF05236"/>
    </source>
</evidence>
<accession>A0A443RV95</accession>
<dbReference type="InterPro" id="IPR007900">
    <property type="entry name" value="TAF4_C"/>
</dbReference>
<feature type="region of interest" description="Disordered" evidence="7">
    <location>
        <begin position="24"/>
        <end position="84"/>
    </location>
</feature>
<evidence type="ECO:0000256" key="2">
    <source>
        <dbReference type="ARBA" id="ARBA00006178"/>
    </source>
</evidence>
<dbReference type="GO" id="GO:0003743">
    <property type="term" value="F:translation initiation factor activity"/>
    <property type="evidence" value="ECO:0007669"/>
    <property type="project" value="UniProtKB-KW"/>
</dbReference>
<proteinExistence type="inferred from homology"/>
<dbReference type="GO" id="GO:0006367">
    <property type="term" value="P:transcription initiation at RNA polymerase II promoter"/>
    <property type="evidence" value="ECO:0007669"/>
    <property type="project" value="TreeGrafter"/>
</dbReference>
<feature type="non-terminal residue" evidence="9">
    <location>
        <position position="1"/>
    </location>
</feature>
<keyword evidence="5" id="KW-0539">Nucleus</keyword>
<reference evidence="9 10" key="1">
    <citation type="journal article" date="2018" name="Gigascience">
        <title>Genomes of trombidid mites reveal novel predicted allergens and laterally-transferred genes associated with secondary metabolism.</title>
        <authorList>
            <person name="Dong X."/>
            <person name="Chaisiri K."/>
            <person name="Xia D."/>
            <person name="Armstrong S.D."/>
            <person name="Fang Y."/>
            <person name="Donnelly M.J."/>
            <person name="Kadowaki T."/>
            <person name="McGarry J.W."/>
            <person name="Darby A.C."/>
            <person name="Makepeace B.L."/>
        </authorList>
    </citation>
    <scope>NUCLEOTIDE SEQUENCE [LARGE SCALE GENOMIC DNA]</scope>
    <source>
        <strain evidence="9">UoL-UT</strain>
    </source>
</reference>
<feature type="non-terminal residue" evidence="9">
    <location>
        <position position="262"/>
    </location>
</feature>
<comment type="caution">
    <text evidence="9">The sequence shown here is derived from an EMBL/GenBank/DDBJ whole genome shotgun (WGS) entry which is preliminary data.</text>
</comment>
<evidence type="ECO:0000256" key="6">
    <source>
        <dbReference type="SAM" id="Coils"/>
    </source>
</evidence>
<dbReference type="OrthoDB" id="21060at2759"/>
<dbReference type="AlphaFoldDB" id="A0A443RV95"/>
<dbReference type="STRING" id="299467.A0A443RV95"/>
<name>A0A443RV95_9ACAR</name>
<dbReference type="PANTHER" id="PTHR15138:SF14">
    <property type="entry name" value="TRANSCRIPTION INITIATION FACTOR TFIID SUBUNIT 4"/>
    <property type="match status" value="1"/>
</dbReference>
<comment type="subcellular location">
    <subcellularLocation>
        <location evidence="1">Nucleus</location>
    </subcellularLocation>
</comment>
<evidence type="ECO:0000313" key="9">
    <source>
        <dbReference type="EMBL" id="RWS19297.1"/>
    </source>
</evidence>
<dbReference type="SUPFAM" id="SSF47113">
    <property type="entry name" value="Histone-fold"/>
    <property type="match status" value="1"/>
</dbReference>
<keyword evidence="9" id="KW-0648">Protein biosynthesis</keyword>
<evidence type="ECO:0000256" key="7">
    <source>
        <dbReference type="SAM" id="MobiDB-lite"/>
    </source>
</evidence>